<evidence type="ECO:0000256" key="6">
    <source>
        <dbReference type="RuleBase" id="RU361235"/>
    </source>
</evidence>
<evidence type="ECO:0000256" key="3">
    <source>
        <dbReference type="ARBA" id="ARBA00022801"/>
    </source>
</evidence>
<dbReference type="PANTHER" id="PTHR43142">
    <property type="entry name" value="CARBOXYLIC ESTER HYDROLASE"/>
    <property type="match status" value="1"/>
</dbReference>
<keyword evidence="5" id="KW-0325">Glycoprotein</keyword>
<keyword evidence="4" id="KW-1015">Disulfide bond</keyword>
<proteinExistence type="inferred from homology"/>
<dbReference type="PROSITE" id="PS00122">
    <property type="entry name" value="CARBOXYLESTERASE_B_1"/>
    <property type="match status" value="1"/>
</dbReference>
<keyword evidence="3 6" id="KW-0378">Hydrolase</keyword>
<protein>
    <recommendedName>
        <fullName evidence="6">Carboxylic ester hydrolase</fullName>
        <ecNumber evidence="6">3.1.1.-</ecNumber>
    </recommendedName>
</protein>
<dbReference type="InterPro" id="IPR002018">
    <property type="entry name" value="CarbesteraseB"/>
</dbReference>
<dbReference type="Proteomes" id="UP001152799">
    <property type="component" value="Chromosome 5"/>
</dbReference>
<evidence type="ECO:0000259" key="7">
    <source>
        <dbReference type="Pfam" id="PF00135"/>
    </source>
</evidence>
<reference evidence="8" key="1">
    <citation type="submission" date="2022-01" db="EMBL/GenBank/DDBJ databases">
        <authorList>
            <person name="King R."/>
        </authorList>
    </citation>
    <scope>NUCLEOTIDE SEQUENCE</scope>
</reference>
<feature type="chain" id="PRO_5040536897" description="Carboxylic ester hydrolase" evidence="6">
    <location>
        <begin position="18"/>
        <end position="565"/>
    </location>
</feature>
<keyword evidence="9" id="KW-1185">Reference proteome</keyword>
<dbReference type="AlphaFoldDB" id="A0A9N9MQE3"/>
<keyword evidence="2" id="KW-0719">Serine esterase</keyword>
<evidence type="ECO:0000256" key="4">
    <source>
        <dbReference type="ARBA" id="ARBA00023157"/>
    </source>
</evidence>
<dbReference type="InterPro" id="IPR019826">
    <property type="entry name" value="Carboxylesterase_B_AS"/>
</dbReference>
<dbReference type="InterPro" id="IPR029058">
    <property type="entry name" value="AB_hydrolase_fold"/>
</dbReference>
<accession>A0A9N9MQE3</accession>
<gene>
    <name evidence="8" type="ORF">CEUTPL_LOCUS9897</name>
</gene>
<evidence type="ECO:0000256" key="2">
    <source>
        <dbReference type="ARBA" id="ARBA00022487"/>
    </source>
</evidence>
<dbReference type="SUPFAM" id="SSF53474">
    <property type="entry name" value="alpha/beta-Hydrolases"/>
    <property type="match status" value="1"/>
</dbReference>
<dbReference type="OrthoDB" id="19653at2759"/>
<dbReference type="Pfam" id="PF00135">
    <property type="entry name" value="COesterase"/>
    <property type="match status" value="1"/>
</dbReference>
<feature type="domain" description="Carboxylesterase type B" evidence="7">
    <location>
        <begin position="19"/>
        <end position="550"/>
    </location>
</feature>
<evidence type="ECO:0000313" key="8">
    <source>
        <dbReference type="EMBL" id="CAG9769385.1"/>
    </source>
</evidence>
<evidence type="ECO:0000313" key="9">
    <source>
        <dbReference type="Proteomes" id="UP001152799"/>
    </source>
</evidence>
<keyword evidence="6" id="KW-0732">Signal</keyword>
<dbReference type="EMBL" id="OU892281">
    <property type="protein sequence ID" value="CAG9769385.1"/>
    <property type="molecule type" value="Genomic_DNA"/>
</dbReference>
<name>A0A9N9MQE3_9CUCU</name>
<evidence type="ECO:0000256" key="5">
    <source>
        <dbReference type="ARBA" id="ARBA00023180"/>
    </source>
</evidence>
<dbReference type="PANTHER" id="PTHR43142:SF1">
    <property type="entry name" value="CARBOXYLIC ESTER HYDROLASE"/>
    <property type="match status" value="1"/>
</dbReference>
<dbReference type="GO" id="GO:0052689">
    <property type="term" value="F:carboxylic ester hydrolase activity"/>
    <property type="evidence" value="ECO:0007669"/>
    <property type="project" value="UniProtKB-KW"/>
</dbReference>
<organism evidence="8 9">
    <name type="scientific">Ceutorhynchus assimilis</name>
    <name type="common">cabbage seed weevil</name>
    <dbReference type="NCBI Taxonomy" id="467358"/>
    <lineage>
        <taxon>Eukaryota</taxon>
        <taxon>Metazoa</taxon>
        <taxon>Ecdysozoa</taxon>
        <taxon>Arthropoda</taxon>
        <taxon>Hexapoda</taxon>
        <taxon>Insecta</taxon>
        <taxon>Pterygota</taxon>
        <taxon>Neoptera</taxon>
        <taxon>Endopterygota</taxon>
        <taxon>Coleoptera</taxon>
        <taxon>Polyphaga</taxon>
        <taxon>Cucujiformia</taxon>
        <taxon>Curculionidae</taxon>
        <taxon>Ceutorhynchinae</taxon>
        <taxon>Ceutorhynchus</taxon>
    </lineage>
</organism>
<dbReference type="Gene3D" id="3.40.50.1820">
    <property type="entry name" value="alpha/beta hydrolase"/>
    <property type="match status" value="1"/>
</dbReference>
<feature type="signal peptide" evidence="6">
    <location>
        <begin position="1"/>
        <end position="17"/>
    </location>
</feature>
<sequence>MDSIFYSLLFVIATVHGDALVDLPNGQIRGITQYTTKGVAYNSFYGVRYGQNPTNKLRLQPPKPVEAWEGVFDATVEKGICYQVTQDNDLETEDCLLLNLYTPVDLQRNSSAKLPVMFFIHGGGFVEGTGILEWGVGPNYFIEYGVIMVSINYRLGPFGYLSTGDDVIPGNIGMKDQILALKWVRDNIEYFGGDPEKVTVFGQSAGSASVSYLLLSPLAEGLFRGAILESGSALSPWAYQRDQVEITYKTAAKLNSDFETNRNSTALLEFLQSVSAKELDEASFNVTNDLDNPGNYQLSKGFYYTPVVEHEHKDAFLTQMQYEAFEQGNFYKVPVLIGFNAEESLFMVGVKQFPEMIKAYDRNATNLVPFDMHIEDSDVSKKVGLKIKHFYSPEKSFGENELGAVQFHSTHDFDKSVIKQAELQAPYVPVYLYEFTYIGKMGNNPNVLEGSGGVGHGEEQNYIFSRWYSSDIPDNTDFSKFPEADVRVHYRFMSLFTNFAKELDPTPREEEILQNITWPTVQPGALKYLEIGADLAVRGGAPKNEMYSFWNELYVGYANRPYDTY</sequence>
<comment type="similarity">
    <text evidence="1 6">Belongs to the type-B carboxylesterase/lipase family.</text>
</comment>
<evidence type="ECO:0000256" key="1">
    <source>
        <dbReference type="ARBA" id="ARBA00005964"/>
    </source>
</evidence>
<dbReference type="EC" id="3.1.1.-" evidence="6"/>